<feature type="region of interest" description="Disordered" evidence="1">
    <location>
        <begin position="120"/>
        <end position="153"/>
    </location>
</feature>
<dbReference type="AlphaFoldDB" id="A0A8T2QY71"/>
<protein>
    <submittedName>
        <fullName evidence="2">Uncharacterized protein</fullName>
    </submittedName>
</protein>
<organism evidence="2 3">
    <name type="scientific">Ceratopteris richardii</name>
    <name type="common">Triangle waterfern</name>
    <dbReference type="NCBI Taxonomy" id="49495"/>
    <lineage>
        <taxon>Eukaryota</taxon>
        <taxon>Viridiplantae</taxon>
        <taxon>Streptophyta</taxon>
        <taxon>Embryophyta</taxon>
        <taxon>Tracheophyta</taxon>
        <taxon>Polypodiopsida</taxon>
        <taxon>Polypodiidae</taxon>
        <taxon>Polypodiales</taxon>
        <taxon>Pteridineae</taxon>
        <taxon>Pteridaceae</taxon>
        <taxon>Parkerioideae</taxon>
        <taxon>Ceratopteris</taxon>
    </lineage>
</organism>
<comment type="caution">
    <text evidence="2">The sequence shown here is derived from an EMBL/GenBank/DDBJ whole genome shotgun (WGS) entry which is preliminary data.</text>
</comment>
<dbReference type="EMBL" id="CM035436">
    <property type="protein sequence ID" value="KAH7288807.1"/>
    <property type="molecule type" value="Genomic_DNA"/>
</dbReference>
<gene>
    <name evidence="2" type="ORF">KP509_31G044300</name>
</gene>
<reference evidence="2" key="1">
    <citation type="submission" date="2021-08" db="EMBL/GenBank/DDBJ databases">
        <title>WGS assembly of Ceratopteris richardii.</title>
        <authorList>
            <person name="Marchant D.B."/>
            <person name="Chen G."/>
            <person name="Jenkins J."/>
            <person name="Shu S."/>
            <person name="Leebens-Mack J."/>
            <person name="Grimwood J."/>
            <person name="Schmutz J."/>
            <person name="Soltis P."/>
            <person name="Soltis D."/>
            <person name="Chen Z.-H."/>
        </authorList>
    </citation>
    <scope>NUCLEOTIDE SEQUENCE</scope>
    <source>
        <strain evidence="2">Whitten #5841</strain>
        <tissue evidence="2">Leaf</tissue>
    </source>
</reference>
<sequence length="179" mass="19570">MRKVNCHKKSSSRAGFNCDDCKPTSIVREGQDLRQRAVRSLVEKADRSATHVSGIKRKASWINACAMAYEFVHGSQPACSITRPPRPYAVGDAELRAKNLTQSANLSIGAIRDGCERAIRHPEGNDMHDSSSVPLSKKSCSRGGGYSDEPNLSIQDIVNPSQAREWLTHRALSPLALLS</sequence>
<proteinExistence type="predicted"/>
<dbReference type="Proteomes" id="UP000825935">
    <property type="component" value="Chromosome 31"/>
</dbReference>
<feature type="compositionally biased region" description="Basic and acidic residues" evidence="1">
    <location>
        <begin position="120"/>
        <end position="129"/>
    </location>
</feature>
<evidence type="ECO:0000313" key="2">
    <source>
        <dbReference type="EMBL" id="KAH7288807.1"/>
    </source>
</evidence>
<evidence type="ECO:0000313" key="3">
    <source>
        <dbReference type="Proteomes" id="UP000825935"/>
    </source>
</evidence>
<name>A0A8T2QY71_CERRI</name>
<keyword evidence="3" id="KW-1185">Reference proteome</keyword>
<evidence type="ECO:0000256" key="1">
    <source>
        <dbReference type="SAM" id="MobiDB-lite"/>
    </source>
</evidence>
<accession>A0A8T2QY71</accession>